<sequence>MFGPRRALQFQLRSSGFESQSFFRSKSQIARSASTIIHKTSSEPWKWPRRLIYAGVFGSLGIAAGKWMDDKVSAPAAPGTSEDNVKLEEIRRVYEIGLPIVQELRNNPDYVEADVYGNYSEDDKNHRLTSGPLKGSRALALQKVFWNDKEQKAISVVFLGHGLEGWPTIVHGGALATVLDENLGRVAIRTFPERTGVTANLEIKFRAPVYSGNFYTFHSCIDQERTTDRKAYVTGEVRDPVGRVCVQASALFVVPKKYKLQEIGEQY</sequence>
<dbReference type="OrthoDB" id="506431at2759"/>
<keyword evidence="3" id="KW-1185">Reference proteome</keyword>
<feature type="domain" description="Thioesterase" evidence="1">
    <location>
        <begin position="169"/>
        <end position="245"/>
    </location>
</feature>
<evidence type="ECO:0000259" key="1">
    <source>
        <dbReference type="Pfam" id="PF03061"/>
    </source>
</evidence>
<name>A0A5N6YWV8_9EURO</name>
<protein>
    <submittedName>
        <fullName evidence="2">HotDog domain-containing protein</fullName>
    </submittedName>
</protein>
<dbReference type="Gene3D" id="3.10.129.10">
    <property type="entry name" value="Hotdog Thioesterase"/>
    <property type="match status" value="1"/>
</dbReference>
<dbReference type="AlphaFoldDB" id="A0A5N6YWV8"/>
<dbReference type="InterPro" id="IPR006683">
    <property type="entry name" value="Thioestr_dom"/>
</dbReference>
<dbReference type="SUPFAM" id="SSF54637">
    <property type="entry name" value="Thioesterase/thiol ester dehydrase-isomerase"/>
    <property type="match status" value="1"/>
</dbReference>
<dbReference type="Pfam" id="PF03061">
    <property type="entry name" value="4HBT"/>
    <property type="match status" value="1"/>
</dbReference>
<reference evidence="3" key="1">
    <citation type="submission" date="2019-04" db="EMBL/GenBank/DDBJ databases">
        <title>Friends and foes A comparative genomics studyof 23 Aspergillus species from section Flavi.</title>
        <authorList>
            <consortium name="DOE Joint Genome Institute"/>
            <person name="Kjaerbolling I."/>
            <person name="Vesth T."/>
            <person name="Frisvad J.C."/>
            <person name="Nybo J.L."/>
            <person name="Theobald S."/>
            <person name="Kildgaard S."/>
            <person name="Isbrandt T."/>
            <person name="Kuo A."/>
            <person name="Sato A."/>
            <person name="Lyhne E.K."/>
            <person name="Kogle M.E."/>
            <person name="Wiebenga A."/>
            <person name="Kun R.S."/>
            <person name="Lubbers R.J."/>
            <person name="Makela M.R."/>
            <person name="Barry K."/>
            <person name="Chovatia M."/>
            <person name="Clum A."/>
            <person name="Daum C."/>
            <person name="Haridas S."/>
            <person name="He G."/>
            <person name="LaButti K."/>
            <person name="Lipzen A."/>
            <person name="Mondo S."/>
            <person name="Riley R."/>
            <person name="Salamov A."/>
            <person name="Simmons B.A."/>
            <person name="Magnuson J.K."/>
            <person name="Henrissat B."/>
            <person name="Mortensen U.H."/>
            <person name="Larsen T.O."/>
            <person name="Devries R.P."/>
            <person name="Grigoriev I.V."/>
            <person name="Machida M."/>
            <person name="Baker S.E."/>
            <person name="Andersen M.R."/>
        </authorList>
    </citation>
    <scope>NUCLEOTIDE SEQUENCE [LARGE SCALE GENOMIC DNA]</scope>
    <source>
        <strain evidence="3">CBS 553.77</strain>
    </source>
</reference>
<dbReference type="InterPro" id="IPR052061">
    <property type="entry name" value="PTE-AB_protein"/>
</dbReference>
<dbReference type="Proteomes" id="UP000327118">
    <property type="component" value="Unassembled WGS sequence"/>
</dbReference>
<dbReference type="PANTHER" id="PTHR47260">
    <property type="entry name" value="UPF0644 PROTEIN PB2B4.06"/>
    <property type="match status" value="1"/>
</dbReference>
<gene>
    <name evidence="2" type="ORF">BDV28DRAFT_140157</name>
</gene>
<dbReference type="EMBL" id="ML739261">
    <property type="protein sequence ID" value="KAE8349931.1"/>
    <property type="molecule type" value="Genomic_DNA"/>
</dbReference>
<dbReference type="InterPro" id="IPR029069">
    <property type="entry name" value="HotDog_dom_sf"/>
</dbReference>
<proteinExistence type="predicted"/>
<dbReference type="CDD" id="cd03443">
    <property type="entry name" value="PaaI_thioesterase"/>
    <property type="match status" value="1"/>
</dbReference>
<evidence type="ECO:0000313" key="2">
    <source>
        <dbReference type="EMBL" id="KAE8349931.1"/>
    </source>
</evidence>
<dbReference type="PANTHER" id="PTHR47260:SF1">
    <property type="entry name" value="UPF0644 PROTEIN PB2B4.06"/>
    <property type="match status" value="1"/>
</dbReference>
<accession>A0A5N6YWV8</accession>
<organism evidence="2 3">
    <name type="scientific">Aspergillus coremiiformis</name>
    <dbReference type="NCBI Taxonomy" id="138285"/>
    <lineage>
        <taxon>Eukaryota</taxon>
        <taxon>Fungi</taxon>
        <taxon>Dikarya</taxon>
        <taxon>Ascomycota</taxon>
        <taxon>Pezizomycotina</taxon>
        <taxon>Eurotiomycetes</taxon>
        <taxon>Eurotiomycetidae</taxon>
        <taxon>Eurotiales</taxon>
        <taxon>Aspergillaceae</taxon>
        <taxon>Aspergillus</taxon>
        <taxon>Aspergillus subgen. Circumdati</taxon>
    </lineage>
</organism>
<evidence type="ECO:0000313" key="3">
    <source>
        <dbReference type="Proteomes" id="UP000327118"/>
    </source>
</evidence>